<dbReference type="InterPro" id="IPR009057">
    <property type="entry name" value="Homeodomain-like_sf"/>
</dbReference>
<dbReference type="PROSITE" id="PS00688">
    <property type="entry name" value="SIGMA54_INTERACT_3"/>
    <property type="match status" value="1"/>
</dbReference>
<feature type="domain" description="Sigma-54 factor interaction" evidence="6">
    <location>
        <begin position="158"/>
        <end position="385"/>
    </location>
</feature>
<feature type="domain" description="PAC" evidence="7">
    <location>
        <begin position="82"/>
        <end position="133"/>
    </location>
</feature>
<evidence type="ECO:0000256" key="2">
    <source>
        <dbReference type="ARBA" id="ARBA00022840"/>
    </source>
</evidence>
<keyword evidence="9" id="KW-1185">Reference proteome</keyword>
<evidence type="ECO:0000256" key="3">
    <source>
        <dbReference type="ARBA" id="ARBA00023015"/>
    </source>
</evidence>
<keyword evidence="2" id="KW-0067">ATP-binding</keyword>
<dbReference type="Pfam" id="PF25601">
    <property type="entry name" value="AAA_lid_14"/>
    <property type="match status" value="1"/>
</dbReference>
<keyword evidence="4" id="KW-0238">DNA-binding</keyword>
<dbReference type="PROSITE" id="PS50113">
    <property type="entry name" value="PAC"/>
    <property type="match status" value="1"/>
</dbReference>
<dbReference type="Proteomes" id="UP000023566">
    <property type="component" value="Chromosome"/>
</dbReference>
<dbReference type="Gene3D" id="1.10.10.60">
    <property type="entry name" value="Homeodomain-like"/>
    <property type="match status" value="1"/>
</dbReference>
<evidence type="ECO:0000313" key="9">
    <source>
        <dbReference type="Proteomes" id="UP000023566"/>
    </source>
</evidence>
<dbReference type="InterPro" id="IPR035965">
    <property type="entry name" value="PAS-like_dom_sf"/>
</dbReference>
<evidence type="ECO:0000256" key="4">
    <source>
        <dbReference type="ARBA" id="ARBA00023125"/>
    </source>
</evidence>
<organism evidence="8 9">
    <name type="scientific">Parageobacillus genomosp. 1</name>
    <dbReference type="NCBI Taxonomy" id="1295642"/>
    <lineage>
        <taxon>Bacteria</taxon>
        <taxon>Bacillati</taxon>
        <taxon>Bacillota</taxon>
        <taxon>Bacilli</taxon>
        <taxon>Bacillales</taxon>
        <taxon>Anoxybacillaceae</taxon>
        <taxon>Parageobacillus</taxon>
    </lineage>
</organism>
<reference evidence="8 9" key="1">
    <citation type="journal article" date="2014" name="Appl. Microbiol. Biotechnol.">
        <title>Transformable facultative thermophile Geobacillus stearothermophilus NUB3621 as a host strain for metabolic engineering.</title>
        <authorList>
            <person name="Blanchard K."/>
            <person name="Robic S."/>
            <person name="Matsumura I."/>
        </authorList>
    </citation>
    <scope>NUCLEOTIDE SEQUENCE [LARGE SCALE GENOMIC DNA]</scope>
    <source>
        <strain evidence="8 9">NUB3621</strain>
    </source>
</reference>
<proteinExistence type="predicted"/>
<keyword evidence="5" id="KW-0804">Transcription</keyword>
<accession>A0ABC9VF72</accession>
<dbReference type="Gene3D" id="3.40.50.300">
    <property type="entry name" value="P-loop containing nucleotide triphosphate hydrolases"/>
    <property type="match status" value="1"/>
</dbReference>
<dbReference type="PANTHER" id="PTHR32071:SF57">
    <property type="entry name" value="C4-DICARBOXYLATE TRANSPORT TRANSCRIPTIONAL REGULATORY PROTEIN DCTD"/>
    <property type="match status" value="1"/>
</dbReference>
<dbReference type="RefSeq" id="WP_043905111.1">
    <property type="nucleotide sequence ID" value="NZ_CM002692.1"/>
</dbReference>
<name>A0ABC9VF72_9BACL</name>
<dbReference type="PROSITE" id="PS00676">
    <property type="entry name" value="SIGMA54_INTERACT_2"/>
    <property type="match status" value="1"/>
</dbReference>
<dbReference type="InterPro" id="IPR003593">
    <property type="entry name" value="AAA+_ATPase"/>
</dbReference>
<keyword evidence="1" id="KW-0547">Nucleotide-binding</keyword>
<dbReference type="InterPro" id="IPR000014">
    <property type="entry name" value="PAS"/>
</dbReference>
<evidence type="ECO:0000256" key="1">
    <source>
        <dbReference type="ARBA" id="ARBA00022741"/>
    </source>
</evidence>
<dbReference type="PANTHER" id="PTHR32071">
    <property type="entry name" value="TRANSCRIPTIONAL REGULATORY PROTEIN"/>
    <property type="match status" value="1"/>
</dbReference>
<comment type="caution">
    <text evidence="8">The sequence shown here is derived from an EMBL/GenBank/DDBJ whole genome shotgun (WGS) entry which is preliminary data.</text>
</comment>
<keyword evidence="3" id="KW-0805">Transcription regulation</keyword>
<dbReference type="InterPro" id="IPR058031">
    <property type="entry name" value="AAA_lid_NorR"/>
</dbReference>
<dbReference type="CDD" id="cd00130">
    <property type="entry name" value="PAS"/>
    <property type="match status" value="1"/>
</dbReference>
<dbReference type="InterPro" id="IPR002078">
    <property type="entry name" value="Sigma_54_int"/>
</dbReference>
<dbReference type="InterPro" id="IPR000700">
    <property type="entry name" value="PAS-assoc_C"/>
</dbReference>
<dbReference type="Pfam" id="PF13426">
    <property type="entry name" value="PAS_9"/>
    <property type="match status" value="1"/>
</dbReference>
<dbReference type="NCBIfam" id="TIGR00229">
    <property type="entry name" value="sensory_box"/>
    <property type="match status" value="1"/>
</dbReference>
<dbReference type="InterPro" id="IPR027417">
    <property type="entry name" value="P-loop_NTPase"/>
</dbReference>
<dbReference type="SUPFAM" id="SSF46689">
    <property type="entry name" value="Homeodomain-like"/>
    <property type="match status" value="1"/>
</dbReference>
<dbReference type="InterPro" id="IPR025943">
    <property type="entry name" value="Sigma_54_int_dom_ATP-bd_2"/>
</dbReference>
<dbReference type="Pfam" id="PF00158">
    <property type="entry name" value="Sigma54_activat"/>
    <property type="match status" value="1"/>
</dbReference>
<dbReference type="SMART" id="SM00091">
    <property type="entry name" value="PAS"/>
    <property type="match status" value="1"/>
</dbReference>
<dbReference type="CDD" id="cd00009">
    <property type="entry name" value="AAA"/>
    <property type="match status" value="1"/>
</dbReference>
<sequence>MYKSPYFQHSTNEIFRLLNAIFDTSHDGIYVCDKYGRTLVFNDAFLQISGIPEDLLYKFSVFELLEMNAVPNSCAAVTIKTKKKHNTIIDYYNGKKAILTSTPIFDENNEIECVVSNVRDITELNSLQMELEKTREITTIYREALQQLQEEIQSNEMLVYRSKVMQNIVSMALRFAKNDAPILLLGESGVGKDVLAQFIHNKSGRPGSFVRINCGAIPEHLLESELFGFEKGAFTGAEKAKPGLLEIAHNGTVFLDEIGDLPYPLQVKLLNVLQEQKIRRIGGVSDREVNIRVIAATNADLQLLIEQKKFRKDLYYRLNVLPITIPPLRERMEDIPVLAIYFLNELQKKYKMKKMIEVSAMDRLMSYDWPGNIRELKNMIERVYHMTENDKITADDLPESIRTVDSVNIKGSAIYVNKLPLKEAMNQFEKYYIKEMMNQSKTLKECAEKLNVDISTLIRKKKKLGI</sequence>
<dbReference type="FunFam" id="3.40.50.300:FF:000006">
    <property type="entry name" value="DNA-binding transcriptional regulator NtrC"/>
    <property type="match status" value="1"/>
</dbReference>
<dbReference type="PROSITE" id="PS50045">
    <property type="entry name" value="SIGMA54_INTERACT_4"/>
    <property type="match status" value="1"/>
</dbReference>
<dbReference type="EMBL" id="AOTZ01000005">
    <property type="protein sequence ID" value="EZP77057.1"/>
    <property type="molecule type" value="Genomic_DNA"/>
</dbReference>
<dbReference type="SUPFAM" id="SSF52540">
    <property type="entry name" value="P-loop containing nucleoside triphosphate hydrolases"/>
    <property type="match status" value="1"/>
</dbReference>
<dbReference type="PROSITE" id="PS00675">
    <property type="entry name" value="SIGMA54_INTERACT_1"/>
    <property type="match status" value="1"/>
</dbReference>
<dbReference type="SUPFAM" id="SSF55785">
    <property type="entry name" value="PYP-like sensor domain (PAS domain)"/>
    <property type="match status" value="1"/>
</dbReference>
<evidence type="ECO:0000313" key="8">
    <source>
        <dbReference type="EMBL" id="EZP77057.1"/>
    </source>
</evidence>
<evidence type="ECO:0000259" key="7">
    <source>
        <dbReference type="PROSITE" id="PS50113"/>
    </source>
</evidence>
<protein>
    <submittedName>
        <fullName evidence="8">Transcriptional regulator</fullName>
    </submittedName>
</protein>
<evidence type="ECO:0000256" key="5">
    <source>
        <dbReference type="ARBA" id="ARBA00023163"/>
    </source>
</evidence>
<evidence type="ECO:0000259" key="6">
    <source>
        <dbReference type="PROSITE" id="PS50045"/>
    </source>
</evidence>
<dbReference type="Gene3D" id="3.30.450.20">
    <property type="entry name" value="PAS domain"/>
    <property type="match status" value="1"/>
</dbReference>
<dbReference type="InterPro" id="IPR025662">
    <property type="entry name" value="Sigma_54_int_dom_ATP-bd_1"/>
</dbReference>
<dbReference type="GO" id="GO:0005524">
    <property type="term" value="F:ATP binding"/>
    <property type="evidence" value="ECO:0007669"/>
    <property type="project" value="UniProtKB-KW"/>
</dbReference>
<dbReference type="InterPro" id="IPR025944">
    <property type="entry name" value="Sigma_54_int_dom_CS"/>
</dbReference>
<dbReference type="SMART" id="SM00382">
    <property type="entry name" value="AAA"/>
    <property type="match status" value="1"/>
</dbReference>
<dbReference type="Gene3D" id="1.10.8.60">
    <property type="match status" value="1"/>
</dbReference>
<gene>
    <name evidence="8" type="ORF">H839_10693</name>
</gene>
<dbReference type="GO" id="GO:0003677">
    <property type="term" value="F:DNA binding"/>
    <property type="evidence" value="ECO:0007669"/>
    <property type="project" value="UniProtKB-KW"/>
</dbReference>
<dbReference type="AlphaFoldDB" id="A0ABC9VF72"/>